<keyword evidence="6" id="KW-0732">Signal</keyword>
<dbReference type="RefSeq" id="WP_226695026.1">
    <property type="nucleotide sequence ID" value="NZ_JAJAPX010000002.1"/>
</dbReference>
<evidence type="ECO:0000313" key="9">
    <source>
        <dbReference type="Proteomes" id="UP001139286"/>
    </source>
</evidence>
<evidence type="ECO:0000259" key="7">
    <source>
        <dbReference type="PROSITE" id="PS50109"/>
    </source>
</evidence>
<dbReference type="GO" id="GO:0016020">
    <property type="term" value="C:membrane"/>
    <property type="evidence" value="ECO:0007669"/>
    <property type="project" value="InterPro"/>
</dbReference>
<evidence type="ECO:0000256" key="6">
    <source>
        <dbReference type="SAM" id="SignalP"/>
    </source>
</evidence>
<feature type="signal peptide" evidence="6">
    <location>
        <begin position="1"/>
        <end position="20"/>
    </location>
</feature>
<accession>A0A9X1I593</accession>
<dbReference type="SUPFAM" id="SSF55874">
    <property type="entry name" value="ATPase domain of HSP90 chaperone/DNA topoisomerase II/histidine kinase"/>
    <property type="match status" value="1"/>
</dbReference>
<sequence length="611" mass="70581">MGVLRHIVFVFLLSAPLLNAQNTKVLQQIESVKSSIYKIPSRDSVAIAETHYKIGELYRKSLFSDSALVYFQKAEKVFRAYNLTYNVAITMYGIAVCQTYHKDYTGSESTSIEVLTLLNTLNETNNVKQYKAYTYNNLGVVFDELDQFDQAIKYYQTSLNLKKELNGDYQRSIGLTLNNMLKVYRRAGKFNMAIKTYNEIYNDKNLIRKYPDVYGLALGNYAKTLHLSKKYEELPGLYLKALRIFDSINSPYNSIIIQQHLAEFYNDINKKDSARYYAYQAKDLSELYNNDDLLKSLFIIANIEEGETANKYLNAYIKLSDSLHKIERFNRDKLARIRFETDEIEKENAQKEKEVKLLFIISIIVITISILLYLFLTMREKNKILQFKQSQQESNEEIYNLMLSQNESIEEARAQEKTRISQELHDGVLGRLFGTRLSLDSLNMNTSTEAVKAREQYINELKDIEHDIRKVSHELNTDFVSGSGFIDIIKTLVETQTLSYNLQYMFNPDDSINWDIISNKTKIHIYRIIQEALHNIHKHANASFVKISFKLKKDVICIAITDNGFGFDVSKTKSGIGLKNINSRVKEINGQLKITSQKKEGTTLLLEAPMT</sequence>
<dbReference type="InterPro" id="IPR003594">
    <property type="entry name" value="HATPase_dom"/>
</dbReference>
<name>A0A9X1I593_9FLAO</name>
<evidence type="ECO:0000256" key="4">
    <source>
        <dbReference type="PROSITE-ProRule" id="PRU00339"/>
    </source>
</evidence>
<keyword evidence="1" id="KW-0808">Transferase</keyword>
<dbReference type="Gene3D" id="3.30.565.10">
    <property type="entry name" value="Histidine kinase-like ATPase, C-terminal domain"/>
    <property type="match status" value="1"/>
</dbReference>
<dbReference type="PROSITE" id="PS50109">
    <property type="entry name" value="HIS_KIN"/>
    <property type="match status" value="1"/>
</dbReference>
<dbReference type="InterPro" id="IPR036890">
    <property type="entry name" value="HATPase_C_sf"/>
</dbReference>
<keyword evidence="3" id="KW-0902">Two-component regulatory system</keyword>
<protein>
    <submittedName>
        <fullName evidence="8">Tetratricopeptide repeat protein</fullName>
    </submittedName>
</protein>
<keyword evidence="5" id="KW-0812">Transmembrane</keyword>
<evidence type="ECO:0000256" key="1">
    <source>
        <dbReference type="ARBA" id="ARBA00022679"/>
    </source>
</evidence>
<dbReference type="SMART" id="SM00028">
    <property type="entry name" value="TPR"/>
    <property type="match status" value="2"/>
</dbReference>
<dbReference type="PROSITE" id="PS50005">
    <property type="entry name" value="TPR"/>
    <property type="match status" value="1"/>
</dbReference>
<feature type="domain" description="Histidine kinase" evidence="7">
    <location>
        <begin position="525"/>
        <end position="611"/>
    </location>
</feature>
<evidence type="ECO:0000256" key="3">
    <source>
        <dbReference type="ARBA" id="ARBA00023012"/>
    </source>
</evidence>
<gene>
    <name evidence="8" type="ORF">LG651_04845</name>
</gene>
<dbReference type="Pfam" id="PF13424">
    <property type="entry name" value="TPR_12"/>
    <property type="match status" value="1"/>
</dbReference>
<keyword evidence="5" id="KW-0472">Membrane</keyword>
<dbReference type="EMBL" id="JAJAPX010000002">
    <property type="protein sequence ID" value="MCB4807568.1"/>
    <property type="molecule type" value="Genomic_DNA"/>
</dbReference>
<dbReference type="InterPro" id="IPR050482">
    <property type="entry name" value="Sensor_HK_TwoCompSys"/>
</dbReference>
<dbReference type="PANTHER" id="PTHR24421">
    <property type="entry name" value="NITRATE/NITRITE SENSOR PROTEIN NARX-RELATED"/>
    <property type="match status" value="1"/>
</dbReference>
<proteinExistence type="predicted"/>
<dbReference type="GO" id="GO:0000155">
    <property type="term" value="F:phosphorelay sensor kinase activity"/>
    <property type="evidence" value="ECO:0007669"/>
    <property type="project" value="InterPro"/>
</dbReference>
<feature type="chain" id="PRO_5040862743" evidence="6">
    <location>
        <begin position="21"/>
        <end position="611"/>
    </location>
</feature>
<dbReference type="InterPro" id="IPR011712">
    <property type="entry name" value="Sig_transdc_His_kin_sub3_dim/P"/>
</dbReference>
<dbReference type="PROSITE" id="PS50293">
    <property type="entry name" value="TPR_REGION"/>
    <property type="match status" value="1"/>
</dbReference>
<feature type="repeat" description="TPR" evidence="4">
    <location>
        <begin position="132"/>
        <end position="165"/>
    </location>
</feature>
<dbReference type="Gene3D" id="1.20.5.1930">
    <property type="match status" value="1"/>
</dbReference>
<dbReference type="Gene3D" id="1.25.40.10">
    <property type="entry name" value="Tetratricopeptide repeat domain"/>
    <property type="match status" value="1"/>
</dbReference>
<organism evidence="8 9">
    <name type="scientific">Neotamlana sargassicola</name>
    <dbReference type="NCBI Taxonomy" id="2883125"/>
    <lineage>
        <taxon>Bacteria</taxon>
        <taxon>Pseudomonadati</taxon>
        <taxon>Bacteroidota</taxon>
        <taxon>Flavobacteriia</taxon>
        <taxon>Flavobacteriales</taxon>
        <taxon>Flavobacteriaceae</taxon>
        <taxon>Neotamlana</taxon>
    </lineage>
</organism>
<dbReference type="InterPro" id="IPR011990">
    <property type="entry name" value="TPR-like_helical_dom_sf"/>
</dbReference>
<evidence type="ECO:0000256" key="2">
    <source>
        <dbReference type="ARBA" id="ARBA00022777"/>
    </source>
</evidence>
<reference evidence="8" key="1">
    <citation type="submission" date="2021-10" db="EMBL/GenBank/DDBJ databases">
        <title>Tamlana sargassums sp. nov., and Tamlana laminarinivorans sp. nov., two new bacteria isolated from the brown alga.</title>
        <authorList>
            <person name="Li J."/>
        </authorList>
    </citation>
    <scope>NUCLEOTIDE SEQUENCE</scope>
    <source>
        <strain evidence="8">62-3</strain>
    </source>
</reference>
<dbReference type="GO" id="GO:0046983">
    <property type="term" value="F:protein dimerization activity"/>
    <property type="evidence" value="ECO:0007669"/>
    <property type="project" value="InterPro"/>
</dbReference>
<dbReference type="CDD" id="cd16917">
    <property type="entry name" value="HATPase_UhpB-NarQ-NarX-like"/>
    <property type="match status" value="1"/>
</dbReference>
<evidence type="ECO:0000313" key="8">
    <source>
        <dbReference type="EMBL" id="MCB4807568.1"/>
    </source>
</evidence>
<keyword evidence="9" id="KW-1185">Reference proteome</keyword>
<dbReference type="AlphaFoldDB" id="A0A9X1I593"/>
<dbReference type="Pfam" id="PF07730">
    <property type="entry name" value="HisKA_3"/>
    <property type="match status" value="1"/>
</dbReference>
<feature type="transmembrane region" description="Helical" evidence="5">
    <location>
        <begin position="357"/>
        <end position="376"/>
    </location>
</feature>
<dbReference type="SUPFAM" id="SSF48452">
    <property type="entry name" value="TPR-like"/>
    <property type="match status" value="2"/>
</dbReference>
<dbReference type="SMART" id="SM00387">
    <property type="entry name" value="HATPase_c"/>
    <property type="match status" value="1"/>
</dbReference>
<dbReference type="Proteomes" id="UP001139286">
    <property type="component" value="Unassembled WGS sequence"/>
</dbReference>
<keyword evidence="5" id="KW-1133">Transmembrane helix</keyword>
<dbReference type="InterPro" id="IPR019734">
    <property type="entry name" value="TPR_rpt"/>
</dbReference>
<evidence type="ECO:0000256" key="5">
    <source>
        <dbReference type="SAM" id="Phobius"/>
    </source>
</evidence>
<keyword evidence="2" id="KW-0418">Kinase</keyword>
<dbReference type="Pfam" id="PF02518">
    <property type="entry name" value="HATPase_c"/>
    <property type="match status" value="1"/>
</dbReference>
<dbReference type="InterPro" id="IPR005467">
    <property type="entry name" value="His_kinase_dom"/>
</dbReference>
<keyword evidence="4" id="KW-0802">TPR repeat</keyword>
<comment type="caution">
    <text evidence="8">The sequence shown here is derived from an EMBL/GenBank/DDBJ whole genome shotgun (WGS) entry which is preliminary data.</text>
</comment>